<protein>
    <submittedName>
        <fullName evidence="1">Uncharacterized protein</fullName>
    </submittedName>
</protein>
<proteinExistence type="predicted"/>
<gene>
    <name evidence="1" type="ORF">ECANGB1_374</name>
</gene>
<reference evidence="1 2" key="1">
    <citation type="journal article" date="2017" name="Environ. Microbiol.">
        <title>Decay of the glycolytic pathway and adaptation to intranuclear parasitism within Enterocytozoonidae microsporidia.</title>
        <authorList>
            <person name="Wiredu Boakye D."/>
            <person name="Jaroenlak P."/>
            <person name="Prachumwat A."/>
            <person name="Williams T.A."/>
            <person name="Bateman K.S."/>
            <person name="Itsathitphaisarn O."/>
            <person name="Sritunyalucksana K."/>
            <person name="Paszkiewicz K.H."/>
            <person name="Moore K.A."/>
            <person name="Stentiford G.D."/>
            <person name="Williams B.A."/>
        </authorList>
    </citation>
    <scope>NUCLEOTIDE SEQUENCE [LARGE SCALE GENOMIC DNA]</scope>
    <source>
        <strain evidence="1 2">GB1</strain>
    </source>
</reference>
<organism evidence="1 2">
    <name type="scientific">Enterospora canceri</name>
    <dbReference type="NCBI Taxonomy" id="1081671"/>
    <lineage>
        <taxon>Eukaryota</taxon>
        <taxon>Fungi</taxon>
        <taxon>Fungi incertae sedis</taxon>
        <taxon>Microsporidia</taxon>
        <taxon>Enterocytozoonidae</taxon>
        <taxon>Enterospora</taxon>
    </lineage>
</organism>
<evidence type="ECO:0000313" key="1">
    <source>
        <dbReference type="EMBL" id="ORD93273.1"/>
    </source>
</evidence>
<sequence length="115" mass="13642">MPKESKKSITCEIGDIHHNNILVKSFDDVCQGNEPSYTLVPLPFHEFKFLRTRNQRFEMIYSSETFVLTFEIKQIPVEYPDEIIFVNVCCMNHFRNRKLRIEDSKTDRVVVIDVE</sequence>
<dbReference type="EMBL" id="LWDP01000123">
    <property type="protein sequence ID" value="ORD93273.1"/>
    <property type="molecule type" value="Genomic_DNA"/>
</dbReference>
<comment type="caution">
    <text evidence="1">The sequence shown here is derived from an EMBL/GenBank/DDBJ whole genome shotgun (WGS) entry which is preliminary data.</text>
</comment>
<dbReference type="Proteomes" id="UP000192639">
    <property type="component" value="Unassembled WGS sequence"/>
</dbReference>
<evidence type="ECO:0000313" key="2">
    <source>
        <dbReference type="Proteomes" id="UP000192639"/>
    </source>
</evidence>
<dbReference type="VEuPathDB" id="MicrosporidiaDB:ECANGB1_374"/>
<name>A0A1Y1S4G4_9MICR</name>
<keyword evidence="2" id="KW-1185">Reference proteome</keyword>
<dbReference type="OrthoDB" id="2199133at2759"/>
<dbReference type="AlphaFoldDB" id="A0A1Y1S4G4"/>
<accession>A0A1Y1S4G4</accession>